<evidence type="ECO:0000256" key="8">
    <source>
        <dbReference type="ARBA" id="ARBA00042850"/>
    </source>
</evidence>
<comment type="similarity">
    <text evidence="1">Belongs to the ADP-ribosylglycohydrolase family.</text>
</comment>
<dbReference type="EC" id="3.2.1.143" evidence="2"/>
<feature type="region of interest" description="Disordered" evidence="13">
    <location>
        <begin position="1"/>
        <end position="51"/>
    </location>
</feature>
<evidence type="ECO:0000313" key="14">
    <source>
        <dbReference type="EMBL" id="KAK9839112.1"/>
    </source>
</evidence>
<evidence type="ECO:0000256" key="13">
    <source>
        <dbReference type="SAM" id="MobiDB-lite"/>
    </source>
</evidence>
<gene>
    <name evidence="14" type="ORF">WJX74_009748</name>
</gene>
<accession>A0AAW1RZ70</accession>
<feature type="binding site" evidence="12">
    <location>
        <position position="106"/>
    </location>
    <ligand>
        <name>Mg(2+)</name>
        <dbReference type="ChEBI" id="CHEBI:18420"/>
        <label>1</label>
    </ligand>
</feature>
<evidence type="ECO:0000256" key="5">
    <source>
        <dbReference type="ARBA" id="ARBA00042398"/>
    </source>
</evidence>
<evidence type="ECO:0000313" key="15">
    <source>
        <dbReference type="Proteomes" id="UP001438707"/>
    </source>
</evidence>
<keyword evidence="12" id="KW-0460">Magnesium</keyword>
<evidence type="ECO:0000256" key="12">
    <source>
        <dbReference type="PIRSR" id="PIRSR605502-1"/>
    </source>
</evidence>
<dbReference type="Pfam" id="PF03747">
    <property type="entry name" value="ADP_ribosyl_GH"/>
    <property type="match status" value="2"/>
</dbReference>
<dbReference type="InterPro" id="IPR036705">
    <property type="entry name" value="Ribosyl_crysJ1_sf"/>
</dbReference>
<protein>
    <recommendedName>
        <fullName evidence="4">ADP-ribosylhydrolase ARH3</fullName>
        <ecNumber evidence="2">3.2.1.143</ecNumber>
    </recommendedName>
    <alternativeName>
        <fullName evidence="5">ADP-ribose glycohydrolase ARH3</fullName>
    </alternativeName>
    <alternativeName>
        <fullName evidence="6">ADP-ribosylhydrolase 3</fullName>
    </alternativeName>
    <alternativeName>
        <fullName evidence="9">O-acetyl-ADP-ribose deacetylase ARH3</fullName>
    </alternativeName>
    <alternativeName>
        <fullName evidence="10">Poly(ADP-ribose) glycohydrolase ARH3</fullName>
    </alternativeName>
    <alternativeName>
        <fullName evidence="8">[Protein ADP-ribosylarginine] hydrolase-like protein 2</fullName>
    </alternativeName>
    <alternativeName>
        <fullName evidence="7">[Protein ADP-ribosylserine] hydrolase</fullName>
    </alternativeName>
</protein>
<evidence type="ECO:0000256" key="10">
    <source>
        <dbReference type="ARBA" id="ARBA00043193"/>
    </source>
</evidence>
<dbReference type="Proteomes" id="UP001438707">
    <property type="component" value="Unassembled WGS sequence"/>
</dbReference>
<dbReference type="PANTHER" id="PTHR16222">
    <property type="entry name" value="ADP-RIBOSYLGLYCOHYDROLASE"/>
    <property type="match status" value="1"/>
</dbReference>
<evidence type="ECO:0000256" key="6">
    <source>
        <dbReference type="ARBA" id="ARBA00042471"/>
    </source>
</evidence>
<sequence>MQLAGRGSSSQTAQKLRGMKLPWSKSRPSYTETGDRQRPTGTESAQPEDPGLAAKLARAQGALMGVMVADAAGASLEILDRQPTAKEVEQACMLENGRFPAGGVSDDSELTLALALGLTEDPQAGPLLERCAKNYIKWRHVPPTSMGRATQNAFSADPAQRHQAAEMLARTAVLNAGSEANGALMRASPLGIALHNLKDDHIASIAGLDGPEPTGRGALWTPFPQALEQVLLLGGDTDTNAAICCGMLGALWGVQDIPGPMKAAVLSCEDWRPAWLMPRQVPELAKALLQLREAQLLSLS</sequence>
<evidence type="ECO:0000256" key="9">
    <source>
        <dbReference type="ARBA" id="ARBA00043187"/>
    </source>
</evidence>
<dbReference type="PANTHER" id="PTHR16222:SF24">
    <property type="entry name" value="ADP-RIBOSYLHYDROLASE ARH3"/>
    <property type="match status" value="1"/>
</dbReference>
<keyword evidence="15" id="KW-1185">Reference proteome</keyword>
<comment type="cofactor">
    <cofactor evidence="12">
        <name>Mg(2+)</name>
        <dbReference type="ChEBI" id="CHEBI:18420"/>
    </cofactor>
    <text evidence="12">Binds 2 magnesium ions per subunit.</text>
</comment>
<dbReference type="GO" id="GO:0004649">
    <property type="term" value="F:poly(ADP-ribose) glycohydrolase activity"/>
    <property type="evidence" value="ECO:0007669"/>
    <property type="project" value="UniProtKB-EC"/>
</dbReference>
<evidence type="ECO:0000256" key="1">
    <source>
        <dbReference type="ARBA" id="ARBA00010702"/>
    </source>
</evidence>
<proteinExistence type="inferred from homology"/>
<dbReference type="AlphaFoldDB" id="A0AAW1RZ70"/>
<dbReference type="SUPFAM" id="SSF101478">
    <property type="entry name" value="ADP-ribosylglycohydrolase"/>
    <property type="match status" value="1"/>
</dbReference>
<evidence type="ECO:0000256" key="3">
    <source>
        <dbReference type="ARBA" id="ARBA00022801"/>
    </source>
</evidence>
<organism evidence="14 15">
    <name type="scientific">Apatococcus lobatus</name>
    <dbReference type="NCBI Taxonomy" id="904363"/>
    <lineage>
        <taxon>Eukaryota</taxon>
        <taxon>Viridiplantae</taxon>
        <taxon>Chlorophyta</taxon>
        <taxon>core chlorophytes</taxon>
        <taxon>Trebouxiophyceae</taxon>
        <taxon>Chlorellales</taxon>
        <taxon>Chlorellaceae</taxon>
        <taxon>Apatococcus</taxon>
    </lineage>
</organism>
<evidence type="ECO:0000256" key="4">
    <source>
        <dbReference type="ARBA" id="ARBA00041057"/>
    </source>
</evidence>
<name>A0AAW1RZ70_9CHLO</name>
<feature type="binding site" evidence="12">
    <location>
        <position position="105"/>
    </location>
    <ligand>
        <name>Mg(2+)</name>
        <dbReference type="ChEBI" id="CHEBI:18420"/>
        <label>1</label>
    </ligand>
</feature>
<feature type="binding site" evidence="12">
    <location>
        <position position="107"/>
    </location>
    <ligand>
        <name>Mg(2+)</name>
        <dbReference type="ChEBI" id="CHEBI:18420"/>
        <label>1</label>
    </ligand>
</feature>
<keyword evidence="12" id="KW-0479">Metal-binding</keyword>
<evidence type="ECO:0000256" key="11">
    <source>
        <dbReference type="ARBA" id="ARBA00049015"/>
    </source>
</evidence>
<dbReference type="EMBL" id="JALJOS010000005">
    <property type="protein sequence ID" value="KAK9839112.1"/>
    <property type="molecule type" value="Genomic_DNA"/>
</dbReference>
<comment type="catalytic activity">
    <reaction evidence="11">
        <text>alpha-NAD(+) + H2O = ADP-D-ribose + nicotinamide + H(+)</text>
        <dbReference type="Rhea" id="RHEA:68792"/>
        <dbReference type="ChEBI" id="CHEBI:15377"/>
        <dbReference type="ChEBI" id="CHEBI:15378"/>
        <dbReference type="ChEBI" id="CHEBI:17154"/>
        <dbReference type="ChEBI" id="CHEBI:57967"/>
        <dbReference type="ChEBI" id="CHEBI:77017"/>
    </reaction>
</comment>
<evidence type="ECO:0000256" key="7">
    <source>
        <dbReference type="ARBA" id="ARBA00042722"/>
    </source>
</evidence>
<comment type="caution">
    <text evidence="14">The sequence shown here is derived from an EMBL/GenBank/DDBJ whole genome shotgun (WGS) entry which is preliminary data.</text>
</comment>
<dbReference type="InterPro" id="IPR050792">
    <property type="entry name" value="ADP-ribosylglycohydrolase"/>
</dbReference>
<evidence type="ECO:0000256" key="2">
    <source>
        <dbReference type="ARBA" id="ARBA00012255"/>
    </source>
</evidence>
<dbReference type="InterPro" id="IPR005502">
    <property type="entry name" value="Ribosyl_crysJ1"/>
</dbReference>
<reference evidence="14 15" key="1">
    <citation type="journal article" date="2024" name="Nat. Commun.">
        <title>Phylogenomics reveals the evolutionary origins of lichenization in chlorophyte algae.</title>
        <authorList>
            <person name="Puginier C."/>
            <person name="Libourel C."/>
            <person name="Otte J."/>
            <person name="Skaloud P."/>
            <person name="Haon M."/>
            <person name="Grisel S."/>
            <person name="Petersen M."/>
            <person name="Berrin J.G."/>
            <person name="Delaux P.M."/>
            <person name="Dal Grande F."/>
            <person name="Keller J."/>
        </authorList>
    </citation>
    <scope>NUCLEOTIDE SEQUENCE [LARGE SCALE GENOMIC DNA]</scope>
    <source>
        <strain evidence="14 15">SAG 2145</strain>
    </source>
</reference>
<dbReference type="Gene3D" id="1.10.4080.10">
    <property type="entry name" value="ADP-ribosylation/Crystallin J1"/>
    <property type="match status" value="2"/>
</dbReference>
<keyword evidence="3" id="KW-0378">Hydrolase</keyword>
<dbReference type="GO" id="GO:0046872">
    <property type="term" value="F:metal ion binding"/>
    <property type="evidence" value="ECO:0007669"/>
    <property type="project" value="UniProtKB-KW"/>
</dbReference>